<dbReference type="Proteomes" id="UP000027341">
    <property type="component" value="Unassembled WGS sequence"/>
</dbReference>
<dbReference type="FunFam" id="1.20.58.110:FF:000001">
    <property type="entry name" value="30S ribosomal protein S20"/>
    <property type="match status" value="1"/>
</dbReference>
<dbReference type="GO" id="GO:0015935">
    <property type="term" value="C:small ribosomal subunit"/>
    <property type="evidence" value="ECO:0007669"/>
    <property type="project" value="TreeGrafter"/>
</dbReference>
<dbReference type="PANTHER" id="PTHR33398">
    <property type="entry name" value="30S RIBOSOMAL PROTEIN S20"/>
    <property type="match status" value="1"/>
</dbReference>
<dbReference type="GO" id="GO:0070181">
    <property type="term" value="F:small ribosomal subunit rRNA binding"/>
    <property type="evidence" value="ECO:0007669"/>
    <property type="project" value="TreeGrafter"/>
</dbReference>
<dbReference type="GO" id="GO:0006412">
    <property type="term" value="P:translation"/>
    <property type="evidence" value="ECO:0007669"/>
    <property type="project" value="UniProtKB-UniRule"/>
</dbReference>
<accession>A0A066ZW32</accession>
<dbReference type="HAMAP" id="MF_00500">
    <property type="entry name" value="Ribosomal_bS20"/>
    <property type="match status" value="1"/>
</dbReference>
<dbReference type="InterPro" id="IPR002583">
    <property type="entry name" value="Ribosomal_bS20"/>
</dbReference>
<sequence length="87" mass="9416">MANSAQARKRARQAEAHRQHNASMRSAMRTTVKKVLHAVEAGDKDAATAAFRVAQSSLDGMARKGIIAKNKASRSKSRLNARIKAMA</sequence>
<evidence type="ECO:0000256" key="5">
    <source>
        <dbReference type="ARBA" id="ARBA00022980"/>
    </source>
</evidence>
<evidence type="ECO:0000256" key="8">
    <source>
        <dbReference type="HAMAP-Rule" id="MF_00500"/>
    </source>
</evidence>
<dbReference type="STRING" id="28885.EI16_09535"/>
<evidence type="ECO:0000313" key="11">
    <source>
        <dbReference type="Proteomes" id="UP000027341"/>
    </source>
</evidence>
<name>A0A066ZW32_HYDMR</name>
<evidence type="ECO:0000256" key="2">
    <source>
        <dbReference type="ARBA" id="ARBA00007634"/>
    </source>
</evidence>
<proteinExistence type="inferred from homology"/>
<dbReference type="SUPFAM" id="SSF46992">
    <property type="entry name" value="Ribosomal protein S20"/>
    <property type="match status" value="1"/>
</dbReference>
<dbReference type="Gene3D" id="1.20.58.110">
    <property type="entry name" value="Ribosomal protein S20"/>
    <property type="match status" value="1"/>
</dbReference>
<keyword evidence="4 8" id="KW-0694">RNA-binding</keyword>
<evidence type="ECO:0000313" key="10">
    <source>
        <dbReference type="EMBL" id="KDN96494.1"/>
    </source>
</evidence>
<dbReference type="NCBIfam" id="TIGR00029">
    <property type="entry name" value="S20"/>
    <property type="match status" value="1"/>
</dbReference>
<dbReference type="GO" id="GO:0003735">
    <property type="term" value="F:structural constituent of ribosome"/>
    <property type="evidence" value="ECO:0007669"/>
    <property type="project" value="InterPro"/>
</dbReference>
<dbReference type="AlphaFoldDB" id="A0A066ZW32"/>
<keyword evidence="11" id="KW-1185">Reference proteome</keyword>
<comment type="caution">
    <text evidence="10">The sequence shown here is derived from an EMBL/GenBank/DDBJ whole genome shotgun (WGS) entry which is preliminary data.</text>
</comment>
<keyword evidence="6 8" id="KW-0687">Ribonucleoprotein</keyword>
<protein>
    <recommendedName>
        <fullName evidence="7 8">Small ribosomal subunit protein bS20</fullName>
    </recommendedName>
</protein>
<comment type="similarity">
    <text evidence="2 8">Belongs to the bacterial ribosomal protein bS20 family.</text>
</comment>
<dbReference type="RefSeq" id="WP_029912773.1">
    <property type="nucleotide sequence ID" value="NZ_AP020335.1"/>
</dbReference>
<dbReference type="EMBL" id="JMIU01000001">
    <property type="protein sequence ID" value="KDN96494.1"/>
    <property type="molecule type" value="Genomic_DNA"/>
</dbReference>
<dbReference type="PANTHER" id="PTHR33398:SF1">
    <property type="entry name" value="SMALL RIBOSOMAL SUBUNIT PROTEIN BS20C"/>
    <property type="match status" value="1"/>
</dbReference>
<evidence type="ECO:0000256" key="1">
    <source>
        <dbReference type="ARBA" id="ARBA00003134"/>
    </source>
</evidence>
<keyword evidence="5 8" id="KW-0689">Ribosomal protein</keyword>
<evidence type="ECO:0000256" key="3">
    <source>
        <dbReference type="ARBA" id="ARBA00022730"/>
    </source>
</evidence>
<comment type="function">
    <text evidence="1 8">Binds directly to 16S ribosomal RNA.</text>
</comment>
<dbReference type="InterPro" id="IPR036510">
    <property type="entry name" value="Ribosomal_bS20_sf"/>
</dbReference>
<evidence type="ECO:0000256" key="9">
    <source>
        <dbReference type="SAM" id="MobiDB-lite"/>
    </source>
</evidence>
<keyword evidence="3 8" id="KW-0699">rRNA-binding</keyword>
<evidence type="ECO:0000256" key="6">
    <source>
        <dbReference type="ARBA" id="ARBA00023274"/>
    </source>
</evidence>
<feature type="region of interest" description="Disordered" evidence="9">
    <location>
        <begin position="1"/>
        <end position="28"/>
    </location>
</feature>
<gene>
    <name evidence="8" type="primary">rpsT</name>
    <name evidence="10" type="ORF">EI16_09535</name>
</gene>
<evidence type="ECO:0000256" key="7">
    <source>
        <dbReference type="ARBA" id="ARBA00035136"/>
    </source>
</evidence>
<organism evidence="10 11">
    <name type="scientific">Hydrogenovibrio marinus</name>
    <dbReference type="NCBI Taxonomy" id="28885"/>
    <lineage>
        <taxon>Bacteria</taxon>
        <taxon>Pseudomonadati</taxon>
        <taxon>Pseudomonadota</taxon>
        <taxon>Gammaproteobacteria</taxon>
        <taxon>Thiotrichales</taxon>
        <taxon>Piscirickettsiaceae</taxon>
        <taxon>Hydrogenovibrio</taxon>
    </lineage>
</organism>
<dbReference type="GO" id="GO:0005829">
    <property type="term" value="C:cytosol"/>
    <property type="evidence" value="ECO:0007669"/>
    <property type="project" value="TreeGrafter"/>
</dbReference>
<reference evidence="10 11" key="1">
    <citation type="submission" date="2014-04" db="EMBL/GenBank/DDBJ databases">
        <title>Draft genome sequence of Hydrogenovibrio marinus MH-110, a model organism for aerobic H2 metabolism.</title>
        <authorList>
            <person name="Cha H.J."/>
            <person name="Jo B.H."/>
            <person name="Hwang B.H."/>
        </authorList>
    </citation>
    <scope>NUCLEOTIDE SEQUENCE [LARGE SCALE GENOMIC DNA]</scope>
    <source>
        <strain evidence="10 11">MH-110</strain>
    </source>
</reference>
<dbReference type="Pfam" id="PF01649">
    <property type="entry name" value="Ribosomal_S20p"/>
    <property type="match status" value="1"/>
</dbReference>
<evidence type="ECO:0000256" key="4">
    <source>
        <dbReference type="ARBA" id="ARBA00022884"/>
    </source>
</evidence>